<organism evidence="2 3">
    <name type="scientific">Diaporthe vaccinii</name>
    <dbReference type="NCBI Taxonomy" id="105482"/>
    <lineage>
        <taxon>Eukaryota</taxon>
        <taxon>Fungi</taxon>
        <taxon>Dikarya</taxon>
        <taxon>Ascomycota</taxon>
        <taxon>Pezizomycotina</taxon>
        <taxon>Sordariomycetes</taxon>
        <taxon>Sordariomycetidae</taxon>
        <taxon>Diaporthales</taxon>
        <taxon>Diaporthaceae</taxon>
        <taxon>Diaporthe</taxon>
        <taxon>Diaporthe eres species complex</taxon>
    </lineage>
</organism>
<name>A0ABR4EZE9_9PEZI</name>
<feature type="region of interest" description="Disordered" evidence="1">
    <location>
        <begin position="178"/>
        <end position="199"/>
    </location>
</feature>
<feature type="compositionally biased region" description="Acidic residues" evidence="1">
    <location>
        <begin position="602"/>
        <end position="618"/>
    </location>
</feature>
<feature type="compositionally biased region" description="Basic and acidic residues" evidence="1">
    <location>
        <begin position="8"/>
        <end position="22"/>
    </location>
</feature>
<feature type="region of interest" description="Disordered" evidence="1">
    <location>
        <begin position="1"/>
        <end position="149"/>
    </location>
</feature>
<feature type="compositionally biased region" description="Polar residues" evidence="1">
    <location>
        <begin position="663"/>
        <end position="673"/>
    </location>
</feature>
<keyword evidence="3" id="KW-1185">Reference proteome</keyword>
<feature type="compositionally biased region" description="Acidic residues" evidence="1">
    <location>
        <begin position="566"/>
        <end position="582"/>
    </location>
</feature>
<evidence type="ECO:0000313" key="2">
    <source>
        <dbReference type="EMBL" id="KAL2287651.1"/>
    </source>
</evidence>
<proteinExistence type="predicted"/>
<feature type="compositionally biased region" description="Polar residues" evidence="1">
    <location>
        <begin position="246"/>
        <end position="255"/>
    </location>
</feature>
<feature type="compositionally biased region" description="Polar residues" evidence="1">
    <location>
        <begin position="736"/>
        <end position="750"/>
    </location>
</feature>
<feature type="compositionally biased region" description="Polar residues" evidence="1">
    <location>
        <begin position="458"/>
        <end position="469"/>
    </location>
</feature>
<feature type="compositionally biased region" description="Acidic residues" evidence="1">
    <location>
        <begin position="632"/>
        <end position="651"/>
    </location>
</feature>
<feature type="region of interest" description="Disordered" evidence="1">
    <location>
        <begin position="241"/>
        <end position="295"/>
    </location>
</feature>
<gene>
    <name evidence="2" type="ORF">FJTKL_05029</name>
</gene>
<feature type="region of interest" description="Disordered" evidence="1">
    <location>
        <begin position="490"/>
        <end position="775"/>
    </location>
</feature>
<feature type="compositionally biased region" description="Basic and acidic residues" evidence="1">
    <location>
        <begin position="583"/>
        <end position="597"/>
    </location>
</feature>
<protein>
    <submittedName>
        <fullName evidence="2">Uncharacterized protein</fullName>
    </submittedName>
</protein>
<feature type="compositionally biased region" description="Basic and acidic residues" evidence="1">
    <location>
        <begin position="67"/>
        <end position="77"/>
    </location>
</feature>
<feature type="compositionally biased region" description="Acidic residues" evidence="1">
    <location>
        <begin position="721"/>
        <end position="735"/>
    </location>
</feature>
<dbReference type="Proteomes" id="UP001600888">
    <property type="component" value="Unassembled WGS sequence"/>
</dbReference>
<evidence type="ECO:0000313" key="3">
    <source>
        <dbReference type="Proteomes" id="UP001600888"/>
    </source>
</evidence>
<dbReference type="Pfam" id="PF10336">
    <property type="entry name" value="DUF2420"/>
    <property type="match status" value="1"/>
</dbReference>
<feature type="compositionally biased region" description="Acidic residues" evidence="1">
    <location>
        <begin position="527"/>
        <end position="543"/>
    </location>
</feature>
<feature type="region of interest" description="Disordered" evidence="1">
    <location>
        <begin position="448"/>
        <end position="469"/>
    </location>
</feature>
<evidence type="ECO:0000256" key="1">
    <source>
        <dbReference type="SAM" id="MobiDB-lite"/>
    </source>
</evidence>
<reference evidence="2 3" key="1">
    <citation type="submission" date="2024-03" db="EMBL/GenBank/DDBJ databases">
        <title>A high-quality draft genome sequence of Diaporthe vaccinii, a causative agent of upright dieback and viscid rot disease in cranberry plants.</title>
        <authorList>
            <person name="Sarrasin M."/>
            <person name="Lang B.F."/>
            <person name="Burger G."/>
        </authorList>
    </citation>
    <scope>NUCLEOTIDE SEQUENCE [LARGE SCALE GENOMIC DNA]</scope>
    <source>
        <strain evidence="2 3">IS7</strain>
    </source>
</reference>
<dbReference type="EMBL" id="JBAWTH010000019">
    <property type="protein sequence ID" value="KAL2287651.1"/>
    <property type="molecule type" value="Genomic_DNA"/>
</dbReference>
<dbReference type="InterPro" id="IPR018822">
    <property type="entry name" value="UPF0646"/>
</dbReference>
<accession>A0ABR4EZE9</accession>
<sequence>MMEAVAEETGHLEANKEVRFEDGSVSAIQDEEFDFDIGGPGDDLEEAVGGPESTHDALAYHTGNNDALHDTRTHSIQDQEAQEAVDESHEDGIPGQDQDQQDLEIPAFDTSVDVEGIDQAYDFDDARGDQNEGENSQQADDVQYGEEGEKYQEDVYLEDTAEELGSFVDAGQQNEELGQSTTVATESVEFSNLEDGHFEDDIRDEGISAEGIAVIQSGDETQPPVSSNYVDEMTENEITAMESHSDQVAPSTSPGQEPYPVGTAVDQTGTGTNIGLDDAGGQEAESSKSSEQNPRVRVSYGTAEFYLFAEAPDADPDDYFFENADVLRQPLSQFLPKLRQVITEDLQASDELVVKVDGLGLEFGEATTKDFLDHTTFGQVLELHDRLVNLENDSSESPQLYIYLETRPNCLHRLTELTNNANEGKGLSQVAFYYEGTPDFAAIEEESNDYDGDHQDMGSDNVSDNGSNDQIEEDLSATQEAEQPYNPFRLSESQQQAMDSSHAALAEGEVVNDPLSTDGDEGHAAYEDDNDESYSGEVQDDLELVATEASRDVSAPEAQQDSDMVPGEDEDLAAEAANDEPEDPHYVEEDVPGREEAAGTEADAEAENENFQEDDGPTDESTSADFNMQDYETAENDDYLDIGATEEEPTESAEYAASAGTPEPTSHDSSATATLDGEGQGHGDDVSATQTLADAGHLIQTTSQPEPGPPETETDEIHWNDDDDDENDYDNDEVDTANQNQTDLSPSSLSVKRGRQADEDDVGLGDDSIAKRRRT</sequence>
<feature type="compositionally biased region" description="Polar residues" evidence="1">
    <location>
        <begin position="178"/>
        <end position="190"/>
    </location>
</feature>
<comment type="caution">
    <text evidence="2">The sequence shown here is derived from an EMBL/GenBank/DDBJ whole genome shotgun (WGS) entry which is preliminary data.</text>
</comment>